<feature type="non-terminal residue" evidence="2">
    <location>
        <position position="118"/>
    </location>
</feature>
<proteinExistence type="predicted"/>
<comment type="caution">
    <text evidence="2">The sequence shown here is derived from an EMBL/GenBank/DDBJ whole genome shotgun (WGS) entry which is preliminary data.</text>
</comment>
<keyword evidence="3" id="KW-1185">Reference proteome</keyword>
<gene>
    <name evidence="2" type="ORF">LARSCL_LOCUS21335</name>
</gene>
<feature type="transmembrane region" description="Helical" evidence="1">
    <location>
        <begin position="79"/>
        <end position="100"/>
    </location>
</feature>
<evidence type="ECO:0000313" key="3">
    <source>
        <dbReference type="Proteomes" id="UP001497382"/>
    </source>
</evidence>
<feature type="transmembrane region" description="Helical" evidence="1">
    <location>
        <begin position="16"/>
        <end position="34"/>
    </location>
</feature>
<sequence>MSSKWDDFFRILYIKPYARIGPYLVGIILGYILFKKEQQEPRKLRLVTLSAGWIIASGITLACLFGPYHQHFSLVTRSFYNAFHHTCFAASLAWVIYVCLTGQGDFVNSFLSWKAWIP</sequence>
<keyword evidence="1" id="KW-1133">Transmembrane helix</keyword>
<dbReference type="Proteomes" id="UP001497382">
    <property type="component" value="Unassembled WGS sequence"/>
</dbReference>
<reference evidence="2 3" key="1">
    <citation type="submission" date="2024-04" db="EMBL/GenBank/DDBJ databases">
        <authorList>
            <person name="Rising A."/>
            <person name="Reimegard J."/>
            <person name="Sonavane S."/>
            <person name="Akerstrom W."/>
            <person name="Nylinder S."/>
            <person name="Hedman E."/>
            <person name="Kallberg Y."/>
        </authorList>
    </citation>
    <scope>NUCLEOTIDE SEQUENCE [LARGE SCALE GENOMIC DNA]</scope>
</reference>
<evidence type="ECO:0000313" key="2">
    <source>
        <dbReference type="EMBL" id="CAL1299400.1"/>
    </source>
</evidence>
<evidence type="ECO:0000256" key="1">
    <source>
        <dbReference type="SAM" id="Phobius"/>
    </source>
</evidence>
<dbReference type="EMBL" id="CAXIEN010000499">
    <property type="protein sequence ID" value="CAL1299400.1"/>
    <property type="molecule type" value="Genomic_DNA"/>
</dbReference>
<keyword evidence="1" id="KW-0472">Membrane</keyword>
<protein>
    <submittedName>
        <fullName evidence="2">Uncharacterized protein</fullName>
    </submittedName>
</protein>
<dbReference type="InterPro" id="IPR052728">
    <property type="entry name" value="O2_lipid_transport_reg"/>
</dbReference>
<dbReference type="PANTHER" id="PTHR11161">
    <property type="entry name" value="O-ACYLTRANSFERASE"/>
    <property type="match status" value="1"/>
</dbReference>
<keyword evidence="1" id="KW-0812">Transmembrane</keyword>
<dbReference type="PANTHER" id="PTHR11161:SF0">
    <property type="entry name" value="O-ACYLTRANSFERASE LIKE PROTEIN"/>
    <property type="match status" value="1"/>
</dbReference>
<accession>A0AAV2BUJ7</accession>
<organism evidence="2 3">
    <name type="scientific">Larinioides sclopetarius</name>
    <dbReference type="NCBI Taxonomy" id="280406"/>
    <lineage>
        <taxon>Eukaryota</taxon>
        <taxon>Metazoa</taxon>
        <taxon>Ecdysozoa</taxon>
        <taxon>Arthropoda</taxon>
        <taxon>Chelicerata</taxon>
        <taxon>Arachnida</taxon>
        <taxon>Araneae</taxon>
        <taxon>Araneomorphae</taxon>
        <taxon>Entelegynae</taxon>
        <taxon>Araneoidea</taxon>
        <taxon>Araneidae</taxon>
        <taxon>Larinioides</taxon>
    </lineage>
</organism>
<feature type="transmembrane region" description="Helical" evidence="1">
    <location>
        <begin position="46"/>
        <end position="67"/>
    </location>
</feature>
<dbReference type="AlphaFoldDB" id="A0AAV2BUJ7"/>
<name>A0AAV2BUJ7_9ARAC</name>